<proteinExistence type="predicted"/>
<dbReference type="PIRSF" id="PIRSF010219">
    <property type="entry name" value="UCP010219"/>
    <property type="match status" value="1"/>
</dbReference>
<keyword evidence="3" id="KW-1185">Reference proteome</keyword>
<feature type="transmembrane region" description="Helical" evidence="1">
    <location>
        <begin position="198"/>
        <end position="222"/>
    </location>
</feature>
<feature type="transmembrane region" description="Helical" evidence="1">
    <location>
        <begin position="169"/>
        <end position="186"/>
    </location>
</feature>
<feature type="transmembrane region" description="Helical" evidence="1">
    <location>
        <begin position="92"/>
        <end position="113"/>
    </location>
</feature>
<protein>
    <submittedName>
        <fullName evidence="2">DUF3159 domain-containing protein</fullName>
    </submittedName>
</protein>
<feature type="transmembrane region" description="Helical" evidence="1">
    <location>
        <begin position="44"/>
        <end position="62"/>
    </location>
</feature>
<evidence type="ECO:0000313" key="3">
    <source>
        <dbReference type="Proteomes" id="UP000642107"/>
    </source>
</evidence>
<keyword evidence="1" id="KW-0812">Transmembrane</keyword>
<comment type="caution">
    <text evidence="2">The sequence shown here is derived from an EMBL/GenBank/DDBJ whole genome shotgun (WGS) entry which is preliminary data.</text>
</comment>
<reference evidence="2 3" key="1">
    <citation type="submission" date="2020-09" db="EMBL/GenBank/DDBJ databases">
        <title>Flavimobilis rhizosphaerae sp. nov., isolated from rhizosphere soil of Spartina alterniflora.</title>
        <authorList>
            <person name="Hanqin C."/>
        </authorList>
    </citation>
    <scope>NUCLEOTIDE SEQUENCE [LARGE SCALE GENOMIC DNA]</scope>
    <source>
        <strain evidence="2 3">GY 10621</strain>
    </source>
</reference>
<dbReference type="Proteomes" id="UP000642107">
    <property type="component" value="Unassembled WGS sequence"/>
</dbReference>
<evidence type="ECO:0000256" key="1">
    <source>
        <dbReference type="SAM" id="Phobius"/>
    </source>
</evidence>
<feature type="transmembrane region" description="Helical" evidence="1">
    <location>
        <begin position="69"/>
        <end position="86"/>
    </location>
</feature>
<dbReference type="InterPro" id="IPR016566">
    <property type="entry name" value="UCP010219"/>
</dbReference>
<organism evidence="2 3">
    <name type="scientific">Flavimobilis rhizosphaerae</name>
    <dbReference type="NCBI Taxonomy" id="2775421"/>
    <lineage>
        <taxon>Bacteria</taxon>
        <taxon>Bacillati</taxon>
        <taxon>Actinomycetota</taxon>
        <taxon>Actinomycetes</taxon>
        <taxon>Micrococcales</taxon>
        <taxon>Jonesiaceae</taxon>
        <taxon>Flavimobilis</taxon>
    </lineage>
</organism>
<gene>
    <name evidence="2" type="ORF">IGS67_12485</name>
</gene>
<evidence type="ECO:0000313" key="2">
    <source>
        <dbReference type="EMBL" id="MBD9700296.1"/>
    </source>
</evidence>
<keyword evidence="1" id="KW-1133">Transmembrane helix</keyword>
<feature type="transmembrane region" description="Helical" evidence="1">
    <location>
        <begin position="20"/>
        <end position="38"/>
    </location>
</feature>
<keyword evidence="1" id="KW-0472">Membrane</keyword>
<sequence length="235" mass="25795">MRQLTAEEFSLTESVGGVRGVAETLLPGVVFVVVYIATRELMPTILSALGVSLLAVVVRLVQRTPVTQAFSGVLGVVIGVVWAWRSGEVEDFFLFSLLTNAAYLLACVVSILVRWPGVGVVVELLRSGLAGAREVEKREDGDTTPEPSLGDLFAGWSAWRRDPVTVRRYALATWFWVALFGVRLAVKTPLYLDATTEWLGIAHLVMGVPLWALTLWATWVVVHPVLKNPQRPPHP</sequence>
<accession>A0ABR9DT61</accession>
<dbReference type="Pfam" id="PF11361">
    <property type="entry name" value="DUF3159"/>
    <property type="match status" value="1"/>
</dbReference>
<dbReference type="EMBL" id="JACZDF010000008">
    <property type="protein sequence ID" value="MBD9700296.1"/>
    <property type="molecule type" value="Genomic_DNA"/>
</dbReference>
<name>A0ABR9DT61_9MICO</name>